<sequence>MDDYRDVVTAGLAVLCAGLMLVAGLLYILGSSDGSKPAEIEPPSPQVAASSPLEMAPAKHHSIANFR</sequence>
<evidence type="ECO:0000256" key="1">
    <source>
        <dbReference type="SAM" id="MobiDB-lite"/>
    </source>
</evidence>
<name>A0A0E4FYY0_9BRAD</name>
<dbReference type="GeneID" id="46492222"/>
<keyword evidence="2" id="KW-0472">Membrane</keyword>
<feature type="region of interest" description="Disordered" evidence="1">
    <location>
        <begin position="35"/>
        <end position="67"/>
    </location>
</feature>
<proteinExistence type="predicted"/>
<dbReference type="AlphaFoldDB" id="A0A0E4FYY0"/>
<feature type="compositionally biased region" description="Basic residues" evidence="1">
    <location>
        <begin position="58"/>
        <end position="67"/>
    </location>
</feature>
<keyword evidence="2" id="KW-1133">Transmembrane helix</keyword>
<evidence type="ECO:0000256" key="2">
    <source>
        <dbReference type="SAM" id="Phobius"/>
    </source>
</evidence>
<protein>
    <submittedName>
        <fullName evidence="3">Uncharacterized protein</fullName>
    </submittedName>
</protein>
<evidence type="ECO:0000313" key="4">
    <source>
        <dbReference type="Proteomes" id="UP000063308"/>
    </source>
</evidence>
<dbReference type="RefSeq" id="WP_011087980.1">
    <property type="nucleotide sequence ID" value="NZ_AJQI01000448.1"/>
</dbReference>
<keyword evidence="2" id="KW-0812">Transmembrane</keyword>
<dbReference type="Proteomes" id="UP000063308">
    <property type="component" value="Chromosome"/>
</dbReference>
<feature type="transmembrane region" description="Helical" evidence="2">
    <location>
        <begin position="7"/>
        <end position="29"/>
    </location>
</feature>
<organism evidence="3 4">
    <name type="scientific">Bradyrhizobium diazoefficiens</name>
    <dbReference type="NCBI Taxonomy" id="1355477"/>
    <lineage>
        <taxon>Bacteria</taxon>
        <taxon>Pseudomonadati</taxon>
        <taxon>Pseudomonadota</taxon>
        <taxon>Alphaproteobacteria</taxon>
        <taxon>Hyphomicrobiales</taxon>
        <taxon>Nitrobacteraceae</taxon>
        <taxon>Bradyrhizobium</taxon>
    </lineage>
</organism>
<gene>
    <name evidence="3" type="ORF">NK6_9427</name>
</gene>
<reference evidence="3 4" key="1">
    <citation type="submission" date="2014-11" db="EMBL/GenBank/DDBJ databases">
        <title>Symbiosis island explosion on the genome of extra-slow-growing strains of soybean bradyrhizobia with massive insertion sequences.</title>
        <authorList>
            <person name="Iida T."/>
            <person name="Minamisawa K."/>
        </authorList>
    </citation>
    <scope>NUCLEOTIDE SEQUENCE [LARGE SCALE GENOMIC DNA]</scope>
    <source>
        <strain evidence="3 4">NK6</strain>
    </source>
</reference>
<dbReference type="EMBL" id="AP014685">
    <property type="protein sequence ID" value="BAR62566.1"/>
    <property type="molecule type" value="Genomic_DNA"/>
</dbReference>
<evidence type="ECO:0000313" key="3">
    <source>
        <dbReference type="EMBL" id="BAR62566.1"/>
    </source>
</evidence>
<accession>A0A0E4FYY0</accession>